<dbReference type="SUPFAM" id="SSF52540">
    <property type="entry name" value="P-loop containing nucleoside triphosphate hydrolases"/>
    <property type="match status" value="1"/>
</dbReference>
<dbReference type="SMART" id="SM00838">
    <property type="entry name" value="EFG_C"/>
    <property type="match status" value="1"/>
</dbReference>
<dbReference type="PANTHER" id="PTHR42908">
    <property type="entry name" value="TRANSLATION ELONGATION FACTOR-RELATED"/>
    <property type="match status" value="1"/>
</dbReference>
<protein>
    <recommendedName>
        <fullName evidence="4">Large ribosomal subunit assembly factor BipA</fullName>
        <ecNumber evidence="4">3.6.5.-</ecNumber>
    </recommendedName>
    <alternativeName>
        <fullName evidence="4">GTP-binding protein BipA</fullName>
    </alternativeName>
</protein>
<dbReference type="OrthoDB" id="9804431at2"/>
<dbReference type="NCBIfam" id="TIGR01394">
    <property type="entry name" value="TypA_BipA"/>
    <property type="match status" value="1"/>
</dbReference>
<dbReference type="HAMAP" id="MF_00849">
    <property type="entry name" value="BipA"/>
    <property type="match status" value="1"/>
</dbReference>
<dbReference type="Gene3D" id="3.40.50.300">
    <property type="entry name" value="P-loop containing nucleotide triphosphate hydrolases"/>
    <property type="match status" value="1"/>
</dbReference>
<dbReference type="Gene3D" id="2.40.30.10">
    <property type="entry name" value="Translation factors"/>
    <property type="match status" value="1"/>
</dbReference>
<dbReference type="GO" id="GO:0000049">
    <property type="term" value="F:tRNA binding"/>
    <property type="evidence" value="ECO:0007669"/>
    <property type="project" value="UniProtKB-KW"/>
</dbReference>
<dbReference type="Pfam" id="PF00009">
    <property type="entry name" value="GTP_EFTU"/>
    <property type="match status" value="1"/>
</dbReference>
<dbReference type="SUPFAM" id="SSF54980">
    <property type="entry name" value="EF-G C-terminal domain-like"/>
    <property type="match status" value="2"/>
</dbReference>
<dbReference type="FunFam" id="2.40.30.10:FF:000016">
    <property type="entry name" value="GTP-binding protein TypA"/>
    <property type="match status" value="1"/>
</dbReference>
<dbReference type="STRING" id="1134406.ADN00_00015"/>
<keyword evidence="4" id="KW-0690">Ribosome biogenesis</keyword>
<keyword evidence="4" id="KW-0699">rRNA-binding</keyword>
<dbReference type="InterPro" id="IPR047042">
    <property type="entry name" value="BipA_II"/>
</dbReference>
<name>A0A0N8GPI3_9CHLR</name>
<dbReference type="EC" id="3.6.5.-" evidence="4"/>
<feature type="domain" description="Tr-type G" evidence="5">
    <location>
        <begin position="4"/>
        <end position="204"/>
    </location>
</feature>
<dbReference type="GO" id="GO:0000027">
    <property type="term" value="P:ribosomal large subunit assembly"/>
    <property type="evidence" value="ECO:0007669"/>
    <property type="project" value="UniProtKB-UniRule"/>
</dbReference>
<evidence type="ECO:0000313" key="6">
    <source>
        <dbReference type="EMBL" id="KPL80978.1"/>
    </source>
</evidence>
<evidence type="ECO:0000256" key="4">
    <source>
        <dbReference type="HAMAP-Rule" id="MF_00849"/>
    </source>
</evidence>
<dbReference type="Proteomes" id="UP000050417">
    <property type="component" value="Unassembled WGS sequence"/>
</dbReference>
<dbReference type="CDD" id="cd16263">
    <property type="entry name" value="BipA_III"/>
    <property type="match status" value="1"/>
</dbReference>
<gene>
    <name evidence="4" type="primary">bipA</name>
    <name evidence="6" type="ORF">ADN00_00015</name>
</gene>
<dbReference type="CDD" id="cd01891">
    <property type="entry name" value="TypA_BipA"/>
    <property type="match status" value="1"/>
</dbReference>
<dbReference type="GO" id="GO:0043022">
    <property type="term" value="F:ribosome binding"/>
    <property type="evidence" value="ECO:0007669"/>
    <property type="project" value="UniProtKB-UniRule"/>
</dbReference>
<evidence type="ECO:0000256" key="1">
    <source>
        <dbReference type="ARBA" id="ARBA00022741"/>
    </source>
</evidence>
<dbReference type="InterPro" id="IPR005225">
    <property type="entry name" value="Small_GTP-bd"/>
</dbReference>
<proteinExistence type="inferred from homology"/>
<dbReference type="EMBL" id="LGCL01000002">
    <property type="protein sequence ID" value="KPL80978.1"/>
    <property type="molecule type" value="Genomic_DNA"/>
</dbReference>
<comment type="caution">
    <text evidence="6">The sequence shown here is derived from an EMBL/GenBank/DDBJ whole genome shotgun (WGS) entry which is preliminary data.</text>
</comment>
<dbReference type="InterPro" id="IPR042116">
    <property type="entry name" value="TypA/BipA_C"/>
</dbReference>
<dbReference type="NCBIfam" id="TIGR00231">
    <property type="entry name" value="small_GTP"/>
    <property type="match status" value="1"/>
</dbReference>
<evidence type="ECO:0000256" key="3">
    <source>
        <dbReference type="ARBA" id="ARBA00048548"/>
    </source>
</evidence>
<dbReference type="Gene3D" id="3.30.70.870">
    <property type="entry name" value="Elongation Factor G (Translational Gtpase), domain 3"/>
    <property type="match status" value="1"/>
</dbReference>
<dbReference type="Pfam" id="PF21018">
    <property type="entry name" value="BipA_C"/>
    <property type="match status" value="1"/>
</dbReference>
<dbReference type="Gene3D" id="2.40.50.250">
    <property type="entry name" value="bipa protein"/>
    <property type="match status" value="1"/>
</dbReference>
<dbReference type="PROSITE" id="PS51722">
    <property type="entry name" value="G_TR_2"/>
    <property type="match status" value="1"/>
</dbReference>
<keyword evidence="4" id="KW-0378">Hydrolase</keyword>
<dbReference type="Pfam" id="PF00679">
    <property type="entry name" value="EFG_C"/>
    <property type="match status" value="1"/>
</dbReference>
<dbReference type="CDD" id="cd03710">
    <property type="entry name" value="BipA_TypA_C"/>
    <property type="match status" value="1"/>
</dbReference>
<dbReference type="GO" id="GO:0019843">
    <property type="term" value="F:rRNA binding"/>
    <property type="evidence" value="ECO:0007669"/>
    <property type="project" value="UniProtKB-KW"/>
</dbReference>
<dbReference type="PRINTS" id="PR00315">
    <property type="entry name" value="ELONGATNFCT"/>
</dbReference>
<evidence type="ECO:0000259" key="5">
    <source>
        <dbReference type="PROSITE" id="PS51722"/>
    </source>
</evidence>
<evidence type="ECO:0000313" key="7">
    <source>
        <dbReference type="Proteomes" id="UP000050417"/>
    </source>
</evidence>
<dbReference type="InterPro" id="IPR035651">
    <property type="entry name" value="BipA_V"/>
</dbReference>
<dbReference type="GO" id="GO:1990904">
    <property type="term" value="C:ribonucleoprotein complex"/>
    <property type="evidence" value="ECO:0007669"/>
    <property type="project" value="TreeGrafter"/>
</dbReference>
<keyword evidence="4" id="KW-0820">tRNA-binding</keyword>
<dbReference type="FunFam" id="3.30.70.240:FF:000002">
    <property type="entry name" value="GTP-binding protein TypA"/>
    <property type="match status" value="1"/>
</dbReference>
<dbReference type="GO" id="GO:0003924">
    <property type="term" value="F:GTPase activity"/>
    <property type="evidence" value="ECO:0007669"/>
    <property type="project" value="UniProtKB-UniRule"/>
</dbReference>
<dbReference type="PATRIC" id="fig|1134406.4.peg.3399"/>
<dbReference type="InterPro" id="IPR000795">
    <property type="entry name" value="T_Tr_GTP-bd_dom"/>
</dbReference>
<dbReference type="FunFam" id="3.30.70.870:FF:000003">
    <property type="entry name" value="GTP-binding protein TypA"/>
    <property type="match status" value="1"/>
</dbReference>
<dbReference type="GO" id="GO:0010467">
    <property type="term" value="P:gene expression"/>
    <property type="evidence" value="ECO:0007669"/>
    <property type="project" value="UniProtKB-ARBA"/>
</dbReference>
<organism evidence="6 7">
    <name type="scientific">Ornatilinea apprima</name>
    <dbReference type="NCBI Taxonomy" id="1134406"/>
    <lineage>
        <taxon>Bacteria</taxon>
        <taxon>Bacillati</taxon>
        <taxon>Chloroflexota</taxon>
        <taxon>Anaerolineae</taxon>
        <taxon>Anaerolineales</taxon>
        <taxon>Anaerolineaceae</taxon>
        <taxon>Ornatilinea</taxon>
    </lineage>
</organism>
<feature type="binding site" evidence="4">
    <location>
        <begin position="16"/>
        <end position="21"/>
    </location>
    <ligand>
        <name>GTP</name>
        <dbReference type="ChEBI" id="CHEBI:37565"/>
    </ligand>
</feature>
<comment type="caution">
    <text evidence="4">Lacks conserved residue(s) required for the propagation of feature annotation.</text>
</comment>
<reference evidence="6 7" key="1">
    <citation type="submission" date="2015-07" db="EMBL/GenBank/DDBJ databases">
        <title>Genome sequence of Ornatilinea apprima DSM 23815.</title>
        <authorList>
            <person name="Hemp J."/>
            <person name="Ward L.M."/>
            <person name="Pace L.A."/>
            <person name="Fischer W.W."/>
        </authorList>
    </citation>
    <scope>NUCLEOTIDE SEQUENCE [LARGE SCALE GENOMIC DNA]</scope>
    <source>
        <strain evidence="6 7">P3M-1</strain>
    </source>
</reference>
<dbReference type="CDD" id="cd03691">
    <property type="entry name" value="BipA_TypA_II"/>
    <property type="match status" value="1"/>
</dbReference>
<comment type="catalytic activity">
    <reaction evidence="3 4">
        <text>GTP + H2O = GDP + phosphate + H(+)</text>
        <dbReference type="Rhea" id="RHEA:19669"/>
        <dbReference type="ChEBI" id="CHEBI:15377"/>
        <dbReference type="ChEBI" id="CHEBI:15378"/>
        <dbReference type="ChEBI" id="CHEBI:37565"/>
        <dbReference type="ChEBI" id="CHEBI:43474"/>
        <dbReference type="ChEBI" id="CHEBI:58189"/>
    </reaction>
</comment>
<accession>A0A0N8GPI3</accession>
<dbReference type="InterPro" id="IPR000640">
    <property type="entry name" value="EFG_V-like"/>
</dbReference>
<keyword evidence="4" id="KW-0963">Cytoplasm</keyword>
<dbReference type="InterPro" id="IPR048876">
    <property type="entry name" value="BipA_C"/>
</dbReference>
<keyword evidence="2 4" id="KW-0342">GTP-binding</keyword>
<dbReference type="GO" id="GO:0005829">
    <property type="term" value="C:cytosol"/>
    <property type="evidence" value="ECO:0007669"/>
    <property type="project" value="TreeGrafter"/>
</dbReference>
<dbReference type="InterPro" id="IPR027417">
    <property type="entry name" value="P-loop_NTPase"/>
</dbReference>
<dbReference type="RefSeq" id="WP_075060907.1">
    <property type="nucleotide sequence ID" value="NZ_LGCL01000002.1"/>
</dbReference>
<dbReference type="AlphaFoldDB" id="A0A0N8GPI3"/>
<dbReference type="Pfam" id="PF03144">
    <property type="entry name" value="GTP_EFTU_D2"/>
    <property type="match status" value="1"/>
</dbReference>
<keyword evidence="4" id="KW-0694">RNA-binding</keyword>
<dbReference type="GO" id="GO:0005525">
    <property type="term" value="F:GTP binding"/>
    <property type="evidence" value="ECO:0007669"/>
    <property type="project" value="UniProtKB-UniRule"/>
</dbReference>
<keyword evidence="7" id="KW-1185">Reference proteome</keyword>
<dbReference type="SUPFAM" id="SSF50447">
    <property type="entry name" value="Translation proteins"/>
    <property type="match status" value="1"/>
</dbReference>
<comment type="subunit">
    <text evidence="4">Monomer.</text>
</comment>
<dbReference type="Gene3D" id="3.30.70.240">
    <property type="match status" value="1"/>
</dbReference>
<comment type="subcellular location">
    <subcellularLocation>
        <location evidence="4">Cytoplasm</location>
    </subcellularLocation>
    <text evidence="4">Binds to ribosomes.</text>
</comment>
<comment type="function">
    <text evidence="4">A 50S ribosomal subunit assembly protein with GTPase activity, required for 50S subunit assembly at low temperatures, may also play a role in translation. Binds GTP and analogs. Binds the 70S ribosome between the 30S and 50S subunits, in a similar position as ribosome-bound EF-G; it contacts a number of ribosomal proteins, both rRNAs and the A-site tRNA.</text>
</comment>
<dbReference type="InterPro" id="IPR006298">
    <property type="entry name" value="BipA"/>
</dbReference>
<dbReference type="InterPro" id="IPR047043">
    <property type="entry name" value="BipA_III"/>
</dbReference>
<dbReference type="PANTHER" id="PTHR42908:SF8">
    <property type="entry name" value="TR-TYPE G DOMAIN-CONTAINING PROTEIN"/>
    <property type="match status" value="1"/>
</dbReference>
<comment type="similarity">
    <text evidence="4">Belongs to the TRAFAC class translation factor GTPase superfamily. Classic translation factor GTPase family. BipA subfamily.</text>
</comment>
<dbReference type="FunFam" id="3.40.50.300:FF:000055">
    <property type="entry name" value="GTP-binding protein TypA"/>
    <property type="match status" value="1"/>
</dbReference>
<sequence>MKRNDVRNIAIIAHVDHGKTTLVDAMLKQAKVFRENQQVMVRVMDSNDLERERGITILSKNTAISLPHPDTRELIKINIVDTPGHADFGGEVERVMNMVDGVLLLVDAAEGPMPQTRFVLKKALEMGHRAVVVINKMDRRDADPDRALNMTFDLFIELGATEEQADFPVVYANGIEGRAGLTSDLEGNLEPLFKTIIEKVPAPDVRPDEPLQMLVANLGYDEYKGVTAVGRIFAGSMKVGQRICRMGLDGQVYNDQIRYLYVYQGLERKEVEEAQAGDIVCVAGLESVAIGETLADAENPISLPPIHVEEPTVRMTFAVNTSPFAGREGKWSTSRKLRERLFSELRNNVALRVEETDSADTFIVSGRGELHLAILIETMRREGYEFQVSKPEAIFIKGDDGEYLEPYEEVHIETSNDTVGVVVEMLGVRKGVMLDMVNNPDNTVHVTYRVPTRGLLGFRYQFLTATRGMGVMNTIFAGYDKLAPQISSRSTGSIVAWETGDSSTYGLKNAEERGTLFIGAGVPVYEGMVVGETQRGEDLAVNVCKKKHLTNMRQANKDIEVRLTPPRLMSLDEAIEYLAEDELLEVTPLNFRIRKKILNTEERGKTEKRTKELMSE</sequence>
<dbReference type="GO" id="GO:0009409">
    <property type="term" value="P:response to cold"/>
    <property type="evidence" value="ECO:0007669"/>
    <property type="project" value="UniProtKB-ARBA"/>
</dbReference>
<dbReference type="InterPro" id="IPR047041">
    <property type="entry name" value="BipA_GTP-bd_dom"/>
</dbReference>
<dbReference type="InterPro" id="IPR035647">
    <property type="entry name" value="EFG_III/V"/>
</dbReference>
<dbReference type="InterPro" id="IPR009000">
    <property type="entry name" value="Transl_B-barrel_sf"/>
</dbReference>
<evidence type="ECO:0000256" key="2">
    <source>
        <dbReference type="ARBA" id="ARBA00023134"/>
    </source>
</evidence>
<dbReference type="FunFam" id="2.40.50.250:FF:000001">
    <property type="entry name" value="GTP-binding protein TypA"/>
    <property type="match status" value="1"/>
</dbReference>
<dbReference type="InterPro" id="IPR004161">
    <property type="entry name" value="EFTu-like_2"/>
</dbReference>
<keyword evidence="1 4" id="KW-0547">Nucleotide-binding</keyword>